<dbReference type="AlphaFoldDB" id="A0A343JE90"/>
<dbReference type="RefSeq" id="WP_119865983.1">
    <property type="nucleotide sequence ID" value="NZ_CP016786.1"/>
</dbReference>
<dbReference type="NCBIfam" id="TIGR01549">
    <property type="entry name" value="HAD-SF-IA-v1"/>
    <property type="match status" value="1"/>
</dbReference>
<accession>A0A343JE90</accession>
<dbReference type="InterPro" id="IPR041492">
    <property type="entry name" value="HAD_2"/>
</dbReference>
<dbReference type="Gene3D" id="1.10.150.240">
    <property type="entry name" value="Putative phosphatase, domain 2"/>
    <property type="match status" value="1"/>
</dbReference>
<dbReference type="PANTHER" id="PTHR43434:SF1">
    <property type="entry name" value="PHOSPHOGLYCOLATE PHOSPHATASE"/>
    <property type="match status" value="1"/>
</dbReference>
<organism evidence="1 2">
    <name type="scientific">Clostridium isatidis</name>
    <dbReference type="NCBI Taxonomy" id="182773"/>
    <lineage>
        <taxon>Bacteria</taxon>
        <taxon>Bacillati</taxon>
        <taxon>Bacillota</taxon>
        <taxon>Clostridia</taxon>
        <taxon>Eubacteriales</taxon>
        <taxon>Clostridiaceae</taxon>
        <taxon>Clostridium</taxon>
    </lineage>
</organism>
<dbReference type="KEGG" id="cia:BEN51_10235"/>
<dbReference type="InterPro" id="IPR050155">
    <property type="entry name" value="HAD-like_hydrolase_sf"/>
</dbReference>
<dbReference type="SFLD" id="SFLDG01129">
    <property type="entry name" value="C1.5:_HAD__Beta-PGM__Phosphata"/>
    <property type="match status" value="1"/>
</dbReference>
<dbReference type="Proteomes" id="UP000264883">
    <property type="component" value="Chromosome"/>
</dbReference>
<dbReference type="GO" id="GO:0008967">
    <property type="term" value="F:phosphoglycolate phosphatase activity"/>
    <property type="evidence" value="ECO:0007669"/>
    <property type="project" value="TreeGrafter"/>
</dbReference>
<dbReference type="Gene3D" id="3.40.50.1000">
    <property type="entry name" value="HAD superfamily/HAD-like"/>
    <property type="match status" value="1"/>
</dbReference>
<dbReference type="SFLD" id="SFLDS00003">
    <property type="entry name" value="Haloacid_Dehalogenase"/>
    <property type="match status" value="1"/>
</dbReference>
<dbReference type="PANTHER" id="PTHR43434">
    <property type="entry name" value="PHOSPHOGLYCOLATE PHOSPHATASE"/>
    <property type="match status" value="1"/>
</dbReference>
<name>A0A343JE90_9CLOT</name>
<dbReference type="InterPro" id="IPR036412">
    <property type="entry name" value="HAD-like_sf"/>
</dbReference>
<keyword evidence="1" id="KW-0378">Hydrolase</keyword>
<dbReference type="OrthoDB" id="9792518at2"/>
<keyword evidence="2" id="KW-1185">Reference proteome</keyword>
<dbReference type="EMBL" id="CP016786">
    <property type="protein sequence ID" value="ASW43848.1"/>
    <property type="molecule type" value="Genomic_DNA"/>
</dbReference>
<reference evidence="1 2" key="1">
    <citation type="submission" date="2016-08" db="EMBL/GenBank/DDBJ databases">
        <title>Complete Genome Sequence Of The Indigo Reducing Clostridium isatidis DSM15098.</title>
        <authorList>
            <person name="Little G.T."/>
            <person name="Minton N.P."/>
        </authorList>
    </citation>
    <scope>NUCLEOTIDE SEQUENCE [LARGE SCALE GENOMIC DNA]</scope>
    <source>
        <strain evidence="1 2">DSM 15098</strain>
    </source>
</reference>
<dbReference type="InterPro" id="IPR023214">
    <property type="entry name" value="HAD_sf"/>
</dbReference>
<sequence length="211" mass="24548">MKKGIIFDLDGTLWDSCPQITESWNKAIEECEDIDFRLSQEDIRSVMGKTPKEIAVALFNKVTEERALEIMEKCFEEEEKVIRKKGGVLYPKLVETLEELKKDYELFIVSNCQDGYIQAFLDFHKLRNYFKDYENAGRTKLNKDKNIELVVKRNNLDKALYLGDTEGDYKAAKLAGVPFVHAKYGFGTIKDETYYINSFKEIKEVAKEILR</sequence>
<proteinExistence type="predicted"/>
<gene>
    <name evidence="1" type="ORF">BEN51_10235</name>
</gene>
<dbReference type="SUPFAM" id="SSF56784">
    <property type="entry name" value="HAD-like"/>
    <property type="match status" value="1"/>
</dbReference>
<dbReference type="GO" id="GO:0006281">
    <property type="term" value="P:DNA repair"/>
    <property type="evidence" value="ECO:0007669"/>
    <property type="project" value="TreeGrafter"/>
</dbReference>
<dbReference type="Pfam" id="PF13419">
    <property type="entry name" value="HAD_2"/>
    <property type="match status" value="1"/>
</dbReference>
<dbReference type="InterPro" id="IPR023198">
    <property type="entry name" value="PGP-like_dom2"/>
</dbReference>
<evidence type="ECO:0000313" key="2">
    <source>
        <dbReference type="Proteomes" id="UP000264883"/>
    </source>
</evidence>
<protein>
    <submittedName>
        <fullName evidence="1">HAD family hydrolase</fullName>
    </submittedName>
</protein>
<evidence type="ECO:0000313" key="1">
    <source>
        <dbReference type="EMBL" id="ASW43848.1"/>
    </source>
</evidence>
<dbReference type="InterPro" id="IPR006439">
    <property type="entry name" value="HAD-SF_hydro_IA"/>
</dbReference>